<dbReference type="OrthoDB" id="5348533at2759"/>
<dbReference type="EMBL" id="CP090173">
    <property type="protein sequence ID" value="UJO23915.1"/>
    <property type="molecule type" value="Genomic_DNA"/>
</dbReference>
<dbReference type="InterPro" id="IPR036047">
    <property type="entry name" value="F-box-like_dom_sf"/>
</dbReference>
<proteinExistence type="predicted"/>
<dbReference type="KEGG" id="ffu:CLAFUR5_12704"/>
<name>A0A9Q8PK64_PASFU</name>
<dbReference type="Gene3D" id="1.20.1280.50">
    <property type="match status" value="1"/>
</dbReference>
<accession>A0A9Q8PK64</accession>
<evidence type="ECO:0000313" key="3">
    <source>
        <dbReference type="Proteomes" id="UP000756132"/>
    </source>
</evidence>
<evidence type="ECO:0000259" key="1">
    <source>
        <dbReference type="PROSITE" id="PS50181"/>
    </source>
</evidence>
<organism evidence="2 3">
    <name type="scientific">Passalora fulva</name>
    <name type="common">Tomato leaf mold</name>
    <name type="synonym">Cladosporium fulvum</name>
    <dbReference type="NCBI Taxonomy" id="5499"/>
    <lineage>
        <taxon>Eukaryota</taxon>
        <taxon>Fungi</taxon>
        <taxon>Dikarya</taxon>
        <taxon>Ascomycota</taxon>
        <taxon>Pezizomycotina</taxon>
        <taxon>Dothideomycetes</taxon>
        <taxon>Dothideomycetidae</taxon>
        <taxon>Mycosphaerellales</taxon>
        <taxon>Mycosphaerellaceae</taxon>
        <taxon>Fulvia</taxon>
    </lineage>
</organism>
<reference evidence="2" key="1">
    <citation type="submission" date="2021-12" db="EMBL/GenBank/DDBJ databases">
        <authorList>
            <person name="Zaccaron A."/>
            <person name="Stergiopoulos I."/>
        </authorList>
    </citation>
    <scope>NUCLEOTIDE SEQUENCE</scope>
    <source>
        <strain evidence="2">Race5_Kim</strain>
    </source>
</reference>
<dbReference type="InterPro" id="IPR001810">
    <property type="entry name" value="F-box_dom"/>
</dbReference>
<protein>
    <recommendedName>
        <fullName evidence="1">F-box domain-containing protein</fullName>
    </recommendedName>
</protein>
<dbReference type="AlphaFoldDB" id="A0A9Q8PK64"/>
<dbReference type="RefSeq" id="XP_047768281.1">
    <property type="nucleotide sequence ID" value="XM_047911852.1"/>
</dbReference>
<dbReference type="OMA" id="RELYLMI"/>
<dbReference type="PROSITE" id="PS50181">
    <property type="entry name" value="FBOX"/>
    <property type="match status" value="1"/>
</dbReference>
<dbReference type="SUPFAM" id="SSF81383">
    <property type="entry name" value="F-box domain"/>
    <property type="match status" value="1"/>
</dbReference>
<reference evidence="2" key="2">
    <citation type="journal article" date="2022" name="Microb. Genom.">
        <title>A chromosome-scale genome assembly of the tomato pathogen Cladosporium fulvum reveals a compartmentalized genome architecture and the presence of a dispensable chromosome.</title>
        <authorList>
            <person name="Zaccaron A.Z."/>
            <person name="Chen L.H."/>
            <person name="Samaras A."/>
            <person name="Stergiopoulos I."/>
        </authorList>
    </citation>
    <scope>NUCLEOTIDE SEQUENCE</scope>
    <source>
        <strain evidence="2">Race5_Kim</strain>
    </source>
</reference>
<gene>
    <name evidence="2" type="ORF">CLAFUR5_12704</name>
</gene>
<dbReference type="Proteomes" id="UP000756132">
    <property type="component" value="Chromosome 11"/>
</dbReference>
<feature type="domain" description="F-box" evidence="1">
    <location>
        <begin position="11"/>
        <end position="56"/>
    </location>
</feature>
<dbReference type="GeneID" id="71992582"/>
<keyword evidence="3" id="KW-1185">Reference proteome</keyword>
<dbReference type="Pfam" id="PF12937">
    <property type="entry name" value="F-box-like"/>
    <property type="match status" value="1"/>
</dbReference>
<evidence type="ECO:0000313" key="2">
    <source>
        <dbReference type="EMBL" id="UJO23915.1"/>
    </source>
</evidence>
<sequence length="399" mass="45022">MAETTDNKEKMASMLELPRELYLMICDYLSPKDLARLACVTKDHYLAAQQPLFKTIRITAFGNLVKLVSTITKPPIVSSISKNLTDAQLREREIKQLDLLLNYESNNANKATGIVLARCIGAVSRCNNGPKISLELHGPWYHLLRQLQTVPLPDVRSVTMYLGQHDLDPAIGQRNPYMHLDPGFELWDLCFEGSSFPDLDEVSINTLHVSPENIPATLNEGASMAIDRPRAAHAHRDPTSFSPFHGLRNMTTIKLRYNDYLNTNALYSLFGSNIIPHKLKRLEIVNCPALNSVANLESLSTLLERSLQLLDHLQLHLQRTIDTINDDHSDIRIRHLIHDHVRLWLGEEPMRDLTVLYSFDCNSATVAPTRHCTDTAHSAQGPSTKPDSLVACWTEIFHN</sequence>